<dbReference type="PROSITE" id="PS50113">
    <property type="entry name" value="PAC"/>
    <property type="match status" value="1"/>
</dbReference>
<dbReference type="InterPro" id="IPR013655">
    <property type="entry name" value="PAS_fold_3"/>
</dbReference>
<name>A0A4R5MGE9_9BURK</name>
<dbReference type="InterPro" id="IPR001633">
    <property type="entry name" value="EAL_dom"/>
</dbReference>
<dbReference type="InterPro" id="IPR043128">
    <property type="entry name" value="Rev_trsase/Diguanyl_cyclase"/>
</dbReference>
<evidence type="ECO:0000313" key="5">
    <source>
        <dbReference type="EMBL" id="TDG25820.1"/>
    </source>
</evidence>
<dbReference type="InterPro" id="IPR052155">
    <property type="entry name" value="Biofilm_reg_signaling"/>
</dbReference>
<dbReference type="Gene3D" id="3.30.70.270">
    <property type="match status" value="1"/>
</dbReference>
<dbReference type="Pfam" id="PF08447">
    <property type="entry name" value="PAS_3"/>
    <property type="match status" value="1"/>
</dbReference>
<evidence type="ECO:0000313" key="6">
    <source>
        <dbReference type="Proteomes" id="UP000295722"/>
    </source>
</evidence>
<dbReference type="NCBIfam" id="TIGR00254">
    <property type="entry name" value="GGDEF"/>
    <property type="match status" value="1"/>
</dbReference>
<dbReference type="SUPFAM" id="SSF55785">
    <property type="entry name" value="PYP-like sensor domain (PAS domain)"/>
    <property type="match status" value="1"/>
</dbReference>
<dbReference type="SMART" id="SM00086">
    <property type="entry name" value="PAC"/>
    <property type="match status" value="1"/>
</dbReference>
<dbReference type="InterPro" id="IPR035965">
    <property type="entry name" value="PAS-like_dom_sf"/>
</dbReference>
<feature type="domain" description="EAL" evidence="3">
    <location>
        <begin position="405"/>
        <end position="661"/>
    </location>
</feature>
<evidence type="ECO:0000256" key="1">
    <source>
        <dbReference type="SAM" id="MobiDB-lite"/>
    </source>
</evidence>
<dbReference type="InterPro" id="IPR000160">
    <property type="entry name" value="GGDEF_dom"/>
</dbReference>
<dbReference type="Pfam" id="PF00990">
    <property type="entry name" value="GGDEF"/>
    <property type="match status" value="1"/>
</dbReference>
<dbReference type="PANTHER" id="PTHR44757:SF2">
    <property type="entry name" value="BIOFILM ARCHITECTURE MAINTENANCE PROTEIN MBAA"/>
    <property type="match status" value="1"/>
</dbReference>
<dbReference type="PANTHER" id="PTHR44757">
    <property type="entry name" value="DIGUANYLATE CYCLASE DGCP"/>
    <property type="match status" value="1"/>
</dbReference>
<keyword evidence="6" id="KW-1185">Reference proteome</keyword>
<dbReference type="Pfam" id="PF00563">
    <property type="entry name" value="EAL"/>
    <property type="match status" value="1"/>
</dbReference>
<dbReference type="NCBIfam" id="TIGR00229">
    <property type="entry name" value="sensory_box"/>
    <property type="match status" value="1"/>
</dbReference>
<comment type="caution">
    <text evidence="5">The sequence shown here is derived from an EMBL/GenBank/DDBJ whole genome shotgun (WGS) entry which is preliminary data.</text>
</comment>
<dbReference type="SMART" id="SM00267">
    <property type="entry name" value="GGDEF"/>
    <property type="match status" value="1"/>
</dbReference>
<evidence type="ECO:0000259" key="4">
    <source>
        <dbReference type="PROSITE" id="PS50887"/>
    </source>
</evidence>
<dbReference type="Gene3D" id="3.20.20.450">
    <property type="entry name" value="EAL domain"/>
    <property type="match status" value="1"/>
</dbReference>
<sequence>MRGSPAGQSQLYWYRLTRRTCPARSKVPCNAARAALPTPPRHSEGVIMVSAHNVPHWPSRRRTQRVGRTATATTTKGLPDPGHGSKAAVAAGISAVEERTDALDEANSIAANGPVVFYRLRGEPTLPLLEISHDITQFGHDRDALMASPAGLPVLVDPRDWPRVETAMARVLDKRVTQACVEFRLRTGDGNCRWVENRFTAVRDADGRLIEVEGIILDLTAMRAAEEKIARLTGTDALTGLANASAFTHRVRHAFAAAERGALPFAVLHLGLDHFGSVNDTLGQPLGDRLLQEVAKRLRVCVGERDLVARLSGDEFAVLQTEAAEALDAGMLAQRIGTALAAPWCIGGNEVRMTTSIGVCPGVRGSGSAQELLRQVDLALQRARRGGGNRYCFPSGRLDQAVRETTRLAQDLCGATDRGELELQYQPEVELSSGNIIGMEALVRWHHPTRGLLGPDAFMQLAEHTGNMAALGHWVLDEACRQMRAWRDEGIAPLMIAVNLSWCELLNGEVLVRDVAGTLAKWRLAPSDLEFDVTEATLTRLAWARNDVLRALRKLGVKIAIDGFGSEFATYDYARTWQVNHLKVARSVTQRLTGDAPGAATIRGIVDVAREAGIGVIAQGVETEQQRLLLAGTNRATRAQGFHFSRPVGAAEAGRLLREGRIAGSPGR</sequence>
<dbReference type="Gene3D" id="3.30.450.20">
    <property type="entry name" value="PAS domain"/>
    <property type="match status" value="1"/>
</dbReference>
<proteinExistence type="predicted"/>
<feature type="domain" description="GGDEF" evidence="4">
    <location>
        <begin position="263"/>
        <end position="396"/>
    </location>
</feature>
<accession>A0A4R5MGE9</accession>
<feature type="region of interest" description="Disordered" evidence="1">
    <location>
        <begin position="59"/>
        <end position="85"/>
    </location>
</feature>
<protein>
    <submittedName>
        <fullName evidence="5">EAL domain-containing protein</fullName>
    </submittedName>
</protein>
<evidence type="ECO:0000259" key="2">
    <source>
        <dbReference type="PROSITE" id="PS50113"/>
    </source>
</evidence>
<dbReference type="InterPro" id="IPR029787">
    <property type="entry name" value="Nucleotide_cyclase"/>
</dbReference>
<organism evidence="5 6">
    <name type="scientific">Paraburkholderia silviterrae</name>
    <dbReference type="NCBI Taxonomy" id="2528715"/>
    <lineage>
        <taxon>Bacteria</taxon>
        <taxon>Pseudomonadati</taxon>
        <taxon>Pseudomonadota</taxon>
        <taxon>Betaproteobacteria</taxon>
        <taxon>Burkholderiales</taxon>
        <taxon>Burkholderiaceae</taxon>
        <taxon>Paraburkholderia</taxon>
    </lineage>
</organism>
<dbReference type="InterPro" id="IPR000700">
    <property type="entry name" value="PAS-assoc_C"/>
</dbReference>
<dbReference type="CDD" id="cd01948">
    <property type="entry name" value="EAL"/>
    <property type="match status" value="1"/>
</dbReference>
<reference evidence="5 6" key="1">
    <citation type="submission" date="2019-03" db="EMBL/GenBank/DDBJ databases">
        <title>Paraburkholderia sp. 4M-K11, isolated from subtropical forest soil.</title>
        <authorList>
            <person name="Gao Z.-H."/>
            <person name="Qiu L.-H."/>
        </authorList>
    </citation>
    <scope>NUCLEOTIDE SEQUENCE [LARGE SCALE GENOMIC DNA]</scope>
    <source>
        <strain evidence="5 6">4M-K11</strain>
    </source>
</reference>
<dbReference type="Proteomes" id="UP000295722">
    <property type="component" value="Unassembled WGS sequence"/>
</dbReference>
<dbReference type="AlphaFoldDB" id="A0A4R5MGE9"/>
<dbReference type="InterPro" id="IPR000014">
    <property type="entry name" value="PAS"/>
</dbReference>
<dbReference type="SUPFAM" id="SSF141868">
    <property type="entry name" value="EAL domain-like"/>
    <property type="match status" value="1"/>
</dbReference>
<dbReference type="PROSITE" id="PS50883">
    <property type="entry name" value="EAL"/>
    <property type="match status" value="1"/>
</dbReference>
<gene>
    <name evidence="5" type="ORF">EYW47_00160</name>
</gene>
<feature type="domain" description="PAC" evidence="2">
    <location>
        <begin position="179"/>
        <end position="231"/>
    </location>
</feature>
<dbReference type="SMART" id="SM00052">
    <property type="entry name" value="EAL"/>
    <property type="match status" value="1"/>
</dbReference>
<dbReference type="OrthoDB" id="9813903at2"/>
<dbReference type="InterPro" id="IPR001610">
    <property type="entry name" value="PAC"/>
</dbReference>
<dbReference type="CDD" id="cd01949">
    <property type="entry name" value="GGDEF"/>
    <property type="match status" value="1"/>
</dbReference>
<dbReference type="PROSITE" id="PS50887">
    <property type="entry name" value="GGDEF"/>
    <property type="match status" value="1"/>
</dbReference>
<dbReference type="InterPro" id="IPR035919">
    <property type="entry name" value="EAL_sf"/>
</dbReference>
<evidence type="ECO:0000259" key="3">
    <source>
        <dbReference type="PROSITE" id="PS50883"/>
    </source>
</evidence>
<dbReference type="SUPFAM" id="SSF55073">
    <property type="entry name" value="Nucleotide cyclase"/>
    <property type="match status" value="1"/>
</dbReference>
<dbReference type="EMBL" id="SMRP01000001">
    <property type="protein sequence ID" value="TDG25820.1"/>
    <property type="molecule type" value="Genomic_DNA"/>
</dbReference>